<organism evidence="1">
    <name type="scientific">Siphoviridae sp. ctLqe90</name>
    <dbReference type="NCBI Taxonomy" id="2825456"/>
    <lineage>
        <taxon>Viruses</taxon>
        <taxon>Duplodnaviria</taxon>
        <taxon>Heunggongvirae</taxon>
        <taxon>Uroviricota</taxon>
        <taxon>Caudoviricetes</taxon>
    </lineage>
</organism>
<dbReference type="EMBL" id="BK015564">
    <property type="protein sequence ID" value="DAE13209.1"/>
    <property type="molecule type" value="Genomic_DNA"/>
</dbReference>
<evidence type="ECO:0000313" key="1">
    <source>
        <dbReference type="EMBL" id="DAE13209.1"/>
    </source>
</evidence>
<sequence length="39" mass="4578">MVLRKTDIYILSIIFLSIDIITDIEQKVNSLIKIFLLLQ</sequence>
<proteinExistence type="predicted"/>
<reference evidence="1" key="1">
    <citation type="journal article" date="2021" name="Proc. Natl. Acad. Sci. U.S.A.">
        <title>A Catalog of Tens of Thousands of Viruses from Human Metagenomes Reveals Hidden Associations with Chronic Diseases.</title>
        <authorList>
            <person name="Tisza M.J."/>
            <person name="Buck C.B."/>
        </authorList>
    </citation>
    <scope>NUCLEOTIDE SEQUENCE</scope>
    <source>
        <strain evidence="1">CtLqe90</strain>
    </source>
</reference>
<accession>A0A8S5Q2Z9</accession>
<protein>
    <submittedName>
        <fullName evidence="1">Uncharacterized protein</fullName>
    </submittedName>
</protein>
<name>A0A8S5Q2Z9_9CAUD</name>